<reference evidence="1 2" key="1">
    <citation type="journal article" date="2018" name="Evol. Lett.">
        <title>Horizontal gene cluster transfer increased hallucinogenic mushroom diversity.</title>
        <authorList>
            <person name="Reynolds H.T."/>
            <person name="Vijayakumar V."/>
            <person name="Gluck-Thaler E."/>
            <person name="Korotkin H.B."/>
            <person name="Matheny P.B."/>
            <person name="Slot J.C."/>
        </authorList>
    </citation>
    <scope>NUCLEOTIDE SEQUENCE [LARGE SCALE GENOMIC DNA]</scope>
    <source>
        <strain evidence="1 2">SRW20</strain>
    </source>
</reference>
<gene>
    <name evidence="1" type="ORF">CVT26_007007</name>
</gene>
<dbReference type="EMBL" id="NHYE01005483">
    <property type="protein sequence ID" value="PPQ71882.1"/>
    <property type="molecule type" value="Genomic_DNA"/>
</dbReference>
<name>A0A409W043_9AGAR</name>
<evidence type="ECO:0000313" key="1">
    <source>
        <dbReference type="EMBL" id="PPQ71882.1"/>
    </source>
</evidence>
<accession>A0A409W043</accession>
<evidence type="ECO:0000313" key="2">
    <source>
        <dbReference type="Proteomes" id="UP000284706"/>
    </source>
</evidence>
<organism evidence="1 2">
    <name type="scientific">Gymnopilus dilepis</name>
    <dbReference type="NCBI Taxonomy" id="231916"/>
    <lineage>
        <taxon>Eukaryota</taxon>
        <taxon>Fungi</taxon>
        <taxon>Dikarya</taxon>
        <taxon>Basidiomycota</taxon>
        <taxon>Agaricomycotina</taxon>
        <taxon>Agaricomycetes</taxon>
        <taxon>Agaricomycetidae</taxon>
        <taxon>Agaricales</taxon>
        <taxon>Agaricineae</taxon>
        <taxon>Hymenogastraceae</taxon>
        <taxon>Gymnopilus</taxon>
    </lineage>
</organism>
<sequence length="151" mass="16847">MSTGAPSSALQRSGIMIHDILPPPPSKLFSDYCNYISFSFGLLSLDGTFHVWDSIKGGLICQLEHNVAYTGKYPFFAAFKFHQGDQKMVYGSRKALKLCGFRLGKLLVDLLPVDQVQYVYFSGHFCLARVVRDGAHSLEVLDFGDDDDNED</sequence>
<proteinExistence type="predicted"/>
<comment type="caution">
    <text evidence="1">The sequence shown here is derived from an EMBL/GenBank/DDBJ whole genome shotgun (WGS) entry which is preliminary data.</text>
</comment>
<dbReference type="AlphaFoldDB" id="A0A409W043"/>
<dbReference type="Proteomes" id="UP000284706">
    <property type="component" value="Unassembled WGS sequence"/>
</dbReference>
<protein>
    <submittedName>
        <fullName evidence="1">Uncharacterized protein</fullName>
    </submittedName>
</protein>
<dbReference type="InParanoid" id="A0A409W043"/>
<keyword evidence="2" id="KW-1185">Reference proteome</keyword>